<evidence type="ECO:0000313" key="2">
    <source>
        <dbReference type="EMBL" id="TDH63119.1"/>
    </source>
</evidence>
<dbReference type="Proteomes" id="UP000295096">
    <property type="component" value="Unassembled WGS sequence"/>
</dbReference>
<organism evidence="2 3">
    <name type="scientific">Dankookia rubra</name>
    <dbReference type="NCBI Taxonomy" id="1442381"/>
    <lineage>
        <taxon>Bacteria</taxon>
        <taxon>Pseudomonadati</taxon>
        <taxon>Pseudomonadota</taxon>
        <taxon>Alphaproteobacteria</taxon>
        <taxon>Acetobacterales</taxon>
        <taxon>Roseomonadaceae</taxon>
        <taxon>Dankookia</taxon>
    </lineage>
</organism>
<dbReference type="EMBL" id="SMSJ01000006">
    <property type="protein sequence ID" value="TDH63119.1"/>
    <property type="molecule type" value="Genomic_DNA"/>
</dbReference>
<gene>
    <name evidence="2" type="ORF">E2C06_06965</name>
</gene>
<keyword evidence="3" id="KW-1185">Reference proteome</keyword>
<dbReference type="AlphaFoldDB" id="A0A4R5QJX5"/>
<reference evidence="2 3" key="1">
    <citation type="journal article" date="2016" name="J. Microbiol.">
        <title>Dankookia rubra gen. nov., sp. nov., an alphaproteobacterium isolated from sediment of a shallow stream.</title>
        <authorList>
            <person name="Kim W.H."/>
            <person name="Kim D.H."/>
            <person name="Kang K."/>
            <person name="Ahn T.Y."/>
        </authorList>
    </citation>
    <scope>NUCLEOTIDE SEQUENCE [LARGE SCALE GENOMIC DNA]</scope>
    <source>
        <strain evidence="2 3">JCM30602</strain>
    </source>
</reference>
<comment type="caution">
    <text evidence="2">The sequence shown here is derived from an EMBL/GenBank/DDBJ whole genome shotgun (WGS) entry which is preliminary data.</text>
</comment>
<evidence type="ECO:0000256" key="1">
    <source>
        <dbReference type="SAM" id="MobiDB-lite"/>
    </source>
</evidence>
<accession>A0A4R5QJX5</accession>
<dbReference type="RefSeq" id="WP_133287880.1">
    <property type="nucleotide sequence ID" value="NZ_SMSJ01000006.1"/>
</dbReference>
<evidence type="ECO:0000313" key="3">
    <source>
        <dbReference type="Proteomes" id="UP000295096"/>
    </source>
</evidence>
<protein>
    <submittedName>
        <fullName evidence="2">Uncharacterized protein</fullName>
    </submittedName>
</protein>
<feature type="region of interest" description="Disordered" evidence="1">
    <location>
        <begin position="1"/>
        <end position="25"/>
    </location>
</feature>
<proteinExistence type="predicted"/>
<sequence length="211" mass="22270">MDMTTNEESVFAGTPGAGTRPPAAGKGRARMAVAVALVMLTWTAAPRAQTVLGAPSNPCDGSQAPSCQQAVISGALGPDKSEYMAAYCPASAPYWWSHWTHSATHTTSFTPNPIGDSGLGKADFLLTNWNPADTSHWSIAIDCSPISPNGTCTGPTREVSDPGCPESDPQQVCDGSDNCYNEWNETCINGTTVTNYFCSQVLFVTTCFTCN</sequence>
<name>A0A4R5QJX5_9PROT</name>